<dbReference type="EMBL" id="JBJQND010000010">
    <property type="protein sequence ID" value="KAL3864559.1"/>
    <property type="molecule type" value="Genomic_DNA"/>
</dbReference>
<feature type="transmembrane region" description="Helical" evidence="2">
    <location>
        <begin position="12"/>
        <end position="32"/>
    </location>
</feature>
<dbReference type="Proteomes" id="UP001634394">
    <property type="component" value="Unassembled WGS sequence"/>
</dbReference>
<evidence type="ECO:0000256" key="1">
    <source>
        <dbReference type="SAM" id="MobiDB-lite"/>
    </source>
</evidence>
<feature type="transmembrane region" description="Helical" evidence="2">
    <location>
        <begin position="126"/>
        <end position="143"/>
    </location>
</feature>
<gene>
    <name evidence="3" type="ORF">ACJMK2_006231</name>
</gene>
<evidence type="ECO:0000313" key="3">
    <source>
        <dbReference type="EMBL" id="KAL3864559.1"/>
    </source>
</evidence>
<proteinExistence type="predicted"/>
<protein>
    <submittedName>
        <fullName evidence="3">Uncharacterized protein</fullName>
    </submittedName>
</protein>
<keyword evidence="4" id="KW-1185">Reference proteome</keyword>
<keyword evidence="2" id="KW-0472">Membrane</keyword>
<comment type="caution">
    <text evidence="3">The sequence shown here is derived from an EMBL/GenBank/DDBJ whole genome shotgun (WGS) entry which is preliminary data.</text>
</comment>
<organism evidence="3 4">
    <name type="scientific">Sinanodonta woodiana</name>
    <name type="common">Chinese pond mussel</name>
    <name type="synonym">Anodonta woodiana</name>
    <dbReference type="NCBI Taxonomy" id="1069815"/>
    <lineage>
        <taxon>Eukaryota</taxon>
        <taxon>Metazoa</taxon>
        <taxon>Spiralia</taxon>
        <taxon>Lophotrochozoa</taxon>
        <taxon>Mollusca</taxon>
        <taxon>Bivalvia</taxon>
        <taxon>Autobranchia</taxon>
        <taxon>Heteroconchia</taxon>
        <taxon>Palaeoheterodonta</taxon>
        <taxon>Unionida</taxon>
        <taxon>Unionoidea</taxon>
        <taxon>Unionidae</taxon>
        <taxon>Unioninae</taxon>
        <taxon>Sinanodonta</taxon>
    </lineage>
</organism>
<name>A0ABD3VSI0_SINWO</name>
<feature type="transmembrane region" description="Helical" evidence="2">
    <location>
        <begin position="44"/>
        <end position="61"/>
    </location>
</feature>
<feature type="region of interest" description="Disordered" evidence="1">
    <location>
        <begin position="179"/>
        <end position="254"/>
    </location>
</feature>
<keyword evidence="2" id="KW-1133">Transmembrane helix</keyword>
<feature type="compositionally biased region" description="Low complexity" evidence="1">
    <location>
        <begin position="182"/>
        <end position="218"/>
    </location>
</feature>
<reference evidence="3 4" key="1">
    <citation type="submission" date="2024-11" db="EMBL/GenBank/DDBJ databases">
        <title>Chromosome-level genome assembly of the freshwater bivalve Anodonta woodiana.</title>
        <authorList>
            <person name="Chen X."/>
        </authorList>
    </citation>
    <scope>NUCLEOTIDE SEQUENCE [LARGE SCALE GENOMIC DNA]</scope>
    <source>
        <strain evidence="3">MN2024</strain>
        <tissue evidence="3">Gills</tissue>
    </source>
</reference>
<dbReference type="AlphaFoldDB" id="A0ABD3VSI0"/>
<feature type="compositionally biased region" description="Pro residues" evidence="1">
    <location>
        <begin position="219"/>
        <end position="245"/>
    </location>
</feature>
<keyword evidence="2" id="KW-0812">Transmembrane</keyword>
<feature type="transmembrane region" description="Helical" evidence="2">
    <location>
        <begin position="73"/>
        <end position="95"/>
    </location>
</feature>
<accession>A0ABD3VSI0</accession>
<evidence type="ECO:0000256" key="2">
    <source>
        <dbReference type="SAM" id="Phobius"/>
    </source>
</evidence>
<evidence type="ECO:0000313" key="4">
    <source>
        <dbReference type="Proteomes" id="UP001634394"/>
    </source>
</evidence>
<sequence length="254" mass="28603">MISQKQVTARRMSLVYGGVWALLAAIQVGIGFSTTGDCTVNQRMPIYLSSHGIISLLYGVVPPLFTFFGYRNFFARIAIFILWGAEGVLIIYGMVEFYRTNSMLTWCTNCTCNPDALGTSIVTESFLLFMFMIALVVMFVYEYKKHCRHCHRGGSRVDPNGPTRSQILVASLRDALDARHNPPQQQRPIQVQQQPPIQVQQQPPIHVQQQPPIFVQQQPPIPVQQQPPIPVQQQPPIPVLDPTAPPSYEEAMKN</sequence>